<dbReference type="Proteomes" id="UP000030645">
    <property type="component" value="Unassembled WGS sequence"/>
</dbReference>
<dbReference type="PANTHER" id="PTHR36071">
    <property type="entry name" value="DNA DOUBLE-STRAND BREAK REPAIR PROTEIN"/>
    <property type="match status" value="1"/>
</dbReference>
<dbReference type="OrthoDB" id="767974at2759"/>
<protein>
    <submittedName>
        <fullName evidence="1">Uncharacterized protein</fullName>
    </submittedName>
</protein>
<name>W9QV99_9ROSA</name>
<gene>
    <name evidence="1" type="ORF">L484_018107</name>
</gene>
<reference evidence="2" key="1">
    <citation type="submission" date="2013-01" db="EMBL/GenBank/DDBJ databases">
        <title>Draft Genome Sequence of a Mulberry Tree, Morus notabilis C.K. Schneid.</title>
        <authorList>
            <person name="He N."/>
            <person name="Zhao S."/>
        </authorList>
    </citation>
    <scope>NUCLEOTIDE SEQUENCE</scope>
</reference>
<evidence type="ECO:0000313" key="2">
    <source>
        <dbReference type="Proteomes" id="UP000030645"/>
    </source>
</evidence>
<dbReference type="EMBL" id="KE344222">
    <property type="protein sequence ID" value="EXB55180.1"/>
    <property type="molecule type" value="Genomic_DNA"/>
</dbReference>
<proteinExistence type="predicted"/>
<accession>W9QV99</accession>
<keyword evidence="2" id="KW-1185">Reference proteome</keyword>
<dbReference type="PANTHER" id="PTHR36071:SF1">
    <property type="entry name" value="DNA DOUBLE-STRAND BREAK REPAIR PROTEIN"/>
    <property type="match status" value="1"/>
</dbReference>
<dbReference type="eggNOG" id="ENOG502R4EM">
    <property type="taxonomic scope" value="Eukaryota"/>
</dbReference>
<evidence type="ECO:0000313" key="1">
    <source>
        <dbReference type="EMBL" id="EXB55180.1"/>
    </source>
</evidence>
<organism evidence="1 2">
    <name type="scientific">Morus notabilis</name>
    <dbReference type="NCBI Taxonomy" id="981085"/>
    <lineage>
        <taxon>Eukaryota</taxon>
        <taxon>Viridiplantae</taxon>
        <taxon>Streptophyta</taxon>
        <taxon>Embryophyta</taxon>
        <taxon>Tracheophyta</taxon>
        <taxon>Spermatophyta</taxon>
        <taxon>Magnoliopsida</taxon>
        <taxon>eudicotyledons</taxon>
        <taxon>Gunneridae</taxon>
        <taxon>Pentapetalae</taxon>
        <taxon>rosids</taxon>
        <taxon>fabids</taxon>
        <taxon>Rosales</taxon>
        <taxon>Moraceae</taxon>
        <taxon>Moreae</taxon>
        <taxon>Morus</taxon>
    </lineage>
</organism>
<sequence>MVAMEEKPNFFPGDIESILSKIKHQQKQIQQKRRWLLGLSTSEEERNHSKKLKFLDTSSLPESFLREDDIFYETVKSCVEEAFGVRPETGHQVVLDDSQLPGVSEIPRTVSSCIDNLATKGLYLLAKTLTGRTDFEKTRPNMKKVVRESLSLVFGILNPNHHRDHHLMQLSRQIAQLLNDPRNFRDNQVPFLTSRFAIRRAAVKKVLAELETFPQQALVAMYDKLRGMQPRTPQLQPPKNGRCKEYLISRVRKYSKEMLSEVDKGGDLPEPLAKAMAIADLSLKLSSGFHKASATEFYKFSPEVKLLQLEITKAIWLLDTKVGIAELKKVKNLLDPSVEVSHRSMRPAIRSMLTEYLFECGDMDAVPKSLLETLAVINKNQTKPDKRDLKNRVENEMECILNLSAHTKQVVLDLLPANDFDMDFTDAYVEDLEESDDDEHGYGNEDWEIDEKRALGTNISQNSSCHSIGSNQEVESTADSVPFDMKLHTAATTAEEDPCTPALDKRSNSAFVDKLESKISAEVDTANFSFEEPKEMDENNQTTYKNRYLTIQEACDQTSMVAYNLIGHMLGELGRKEGLALNRGCSFYLRGGCGNKEETQEKERASHKESDGMIVVRVTEELIPSFPKR</sequence>
<dbReference type="KEGG" id="mnt:21401085"/>
<dbReference type="AlphaFoldDB" id="W9QV99"/>
<dbReference type="STRING" id="981085.W9QV99"/>